<protein>
    <recommendedName>
        <fullName evidence="4">CBM11 domain-containing protein</fullName>
    </recommendedName>
</protein>
<dbReference type="InterPro" id="IPR008979">
    <property type="entry name" value="Galactose-bd-like_sf"/>
</dbReference>
<evidence type="ECO:0008006" key="4">
    <source>
        <dbReference type="Google" id="ProtNLM"/>
    </source>
</evidence>
<accession>A0A1F4TM79</accession>
<keyword evidence="1" id="KW-0732">Signal</keyword>
<comment type="caution">
    <text evidence="2">The sequence shown here is derived from an EMBL/GenBank/DDBJ whole genome shotgun (WGS) entry which is preliminary data.</text>
</comment>
<dbReference type="SUPFAM" id="SSF49785">
    <property type="entry name" value="Galactose-binding domain-like"/>
    <property type="match status" value="1"/>
</dbReference>
<evidence type="ECO:0000313" key="2">
    <source>
        <dbReference type="EMBL" id="OGC33707.1"/>
    </source>
</evidence>
<organism evidence="2 3">
    <name type="scientific">candidate division WOR-1 bacterium RIFOXYB2_FULL_48_7</name>
    <dbReference type="NCBI Taxonomy" id="1802583"/>
    <lineage>
        <taxon>Bacteria</taxon>
        <taxon>Bacillati</taxon>
        <taxon>Saganbacteria</taxon>
    </lineage>
</organism>
<evidence type="ECO:0000313" key="3">
    <source>
        <dbReference type="Proteomes" id="UP000178951"/>
    </source>
</evidence>
<sequence>MKKVAWLVVCLVVGSCLLGFTPATAMGGPAPKTPETKSGPAMMEKMMLVDDFESGSLKSPREWWTFDLTKSEIAGNGNYKGGEPLPVGNYSLLLSGPAKSWYAGGCGTYLAKEGADLSKYNTFQIDVYGNGLGSGTIKVELVDDDNKNWQVEQDSSKNYALIYDDKYSYEIKVDWSGWKRVSVPLADFIDDNPLVGDDIWNPQQTGGSGGLLQVQFICIAPSDKGKVNFNIDNIYLLTANQ</sequence>
<feature type="chain" id="PRO_5009514586" description="CBM11 domain-containing protein" evidence="1">
    <location>
        <begin position="26"/>
        <end position="241"/>
    </location>
</feature>
<feature type="signal peptide" evidence="1">
    <location>
        <begin position="1"/>
        <end position="25"/>
    </location>
</feature>
<dbReference type="AlphaFoldDB" id="A0A1F4TM79"/>
<dbReference type="Proteomes" id="UP000178951">
    <property type="component" value="Unassembled WGS sequence"/>
</dbReference>
<dbReference type="STRING" id="1802583.A2311_01940"/>
<dbReference type="EMBL" id="MEUF01000056">
    <property type="protein sequence ID" value="OGC33707.1"/>
    <property type="molecule type" value="Genomic_DNA"/>
</dbReference>
<gene>
    <name evidence="2" type="ORF">A2311_01940</name>
</gene>
<dbReference type="Gene3D" id="2.60.120.430">
    <property type="entry name" value="Galactose-binding lectin"/>
    <property type="match status" value="1"/>
</dbReference>
<name>A0A1F4TM79_UNCSA</name>
<proteinExistence type="predicted"/>
<evidence type="ECO:0000256" key="1">
    <source>
        <dbReference type="SAM" id="SignalP"/>
    </source>
</evidence>
<dbReference type="PROSITE" id="PS51257">
    <property type="entry name" value="PROKAR_LIPOPROTEIN"/>
    <property type="match status" value="1"/>
</dbReference>
<reference evidence="2 3" key="1">
    <citation type="journal article" date="2016" name="Nat. Commun.">
        <title>Thousands of microbial genomes shed light on interconnected biogeochemical processes in an aquifer system.</title>
        <authorList>
            <person name="Anantharaman K."/>
            <person name="Brown C.T."/>
            <person name="Hug L.A."/>
            <person name="Sharon I."/>
            <person name="Castelle C.J."/>
            <person name="Probst A.J."/>
            <person name="Thomas B.C."/>
            <person name="Singh A."/>
            <person name="Wilkins M.J."/>
            <person name="Karaoz U."/>
            <person name="Brodie E.L."/>
            <person name="Williams K.H."/>
            <person name="Hubbard S.S."/>
            <person name="Banfield J.F."/>
        </authorList>
    </citation>
    <scope>NUCLEOTIDE SEQUENCE [LARGE SCALE GENOMIC DNA]</scope>
</reference>